<evidence type="ECO:0000313" key="1">
    <source>
        <dbReference type="EMBL" id="MED6220843.1"/>
    </source>
</evidence>
<accession>A0ABU6ZFV1</accession>
<sequence>MRIWIQQSIWKLQQIQNYYLKNQQQQNYSPKNWIYNGRLKLGEQLIWHKQSWYVQRPSPEPLDLKSSVEELFTMRTPTGQNVIDEAEKENGANRGAEDSGVVKGKVVDVGSAYLTRGSSAMNVDGGEQMNSRDNGDRGFQTRQLRQFVSLKPPPLMAAIFPWDRGREHADDGLQWRPEVSAEDTANATEVGGVGKNGDGGATQWLAKQGLLLSSFRDVEKAGKGFLLTTKVAANPCHQASASQCSPEPAVVKLAEEWWKHEVDDNLFLSAERELL</sequence>
<organism evidence="1 2">
    <name type="scientific">Stylosanthes scabra</name>
    <dbReference type="NCBI Taxonomy" id="79078"/>
    <lineage>
        <taxon>Eukaryota</taxon>
        <taxon>Viridiplantae</taxon>
        <taxon>Streptophyta</taxon>
        <taxon>Embryophyta</taxon>
        <taxon>Tracheophyta</taxon>
        <taxon>Spermatophyta</taxon>
        <taxon>Magnoliopsida</taxon>
        <taxon>eudicotyledons</taxon>
        <taxon>Gunneridae</taxon>
        <taxon>Pentapetalae</taxon>
        <taxon>rosids</taxon>
        <taxon>fabids</taxon>
        <taxon>Fabales</taxon>
        <taxon>Fabaceae</taxon>
        <taxon>Papilionoideae</taxon>
        <taxon>50 kb inversion clade</taxon>
        <taxon>dalbergioids sensu lato</taxon>
        <taxon>Dalbergieae</taxon>
        <taxon>Pterocarpus clade</taxon>
        <taxon>Stylosanthes</taxon>
    </lineage>
</organism>
<gene>
    <name evidence="1" type="ORF">PIB30_048743</name>
</gene>
<reference evidence="1 2" key="1">
    <citation type="journal article" date="2023" name="Plants (Basel)">
        <title>Bridging the Gap: Combining Genomics and Transcriptomics Approaches to Understand Stylosanthes scabra, an Orphan Legume from the Brazilian Caatinga.</title>
        <authorList>
            <person name="Ferreira-Neto J.R.C."/>
            <person name="da Silva M.D."/>
            <person name="Binneck E."/>
            <person name="de Melo N.F."/>
            <person name="da Silva R.H."/>
            <person name="de Melo A.L.T.M."/>
            <person name="Pandolfi V."/>
            <person name="Bustamante F.O."/>
            <person name="Brasileiro-Vidal A.C."/>
            <person name="Benko-Iseppon A.M."/>
        </authorList>
    </citation>
    <scope>NUCLEOTIDE SEQUENCE [LARGE SCALE GENOMIC DNA]</scope>
    <source>
        <tissue evidence="1">Leaves</tissue>
    </source>
</reference>
<dbReference type="EMBL" id="JASCZI010272182">
    <property type="protein sequence ID" value="MED6220843.1"/>
    <property type="molecule type" value="Genomic_DNA"/>
</dbReference>
<name>A0ABU6ZFV1_9FABA</name>
<keyword evidence="2" id="KW-1185">Reference proteome</keyword>
<proteinExistence type="predicted"/>
<dbReference type="Proteomes" id="UP001341840">
    <property type="component" value="Unassembled WGS sequence"/>
</dbReference>
<comment type="caution">
    <text evidence="1">The sequence shown here is derived from an EMBL/GenBank/DDBJ whole genome shotgun (WGS) entry which is preliminary data.</text>
</comment>
<protein>
    <submittedName>
        <fullName evidence="1">Uncharacterized protein</fullName>
    </submittedName>
</protein>
<evidence type="ECO:0000313" key="2">
    <source>
        <dbReference type="Proteomes" id="UP001341840"/>
    </source>
</evidence>